<evidence type="ECO:0000256" key="3">
    <source>
        <dbReference type="ARBA" id="ARBA00023163"/>
    </source>
</evidence>
<sequence length="787" mass="88740">MAVSNVVLIPWDAESQSHQEWLIKQRVACGWHQELVATKWKSQQLQGHKCIFWIVLPLDESQTKLQVDPEQKEQLEDTAVTLNAVPRQPTKESFIPIGHISLDSYNPDAERFDLDIPSEGVFWIKTFYINQSTQGQGIGRAAMDQVEDMAVREPLLAKTLMLDTMHKDDQKRDDFALDQFGYIPKVRVTNEECTSSPGSLGNGRLFVPLEPPSAPSGYLGPTSYSAVLSEHRNEVPLEPEETDSSAGLVVDPARLQSGVDVLSFLYHFSLRQVLIEKFYLRTMNTILPRMVMDEILRSLQTIFSGFPSDPTTQLQELSNQIFQNSSRSMQTHKSMTPEEYCASFTGRNMRWEALGSIFPLCGMQLVVMLDNDPDLIQMSEDPQMKDRLLHQCTVVSSICLGLCDQASSANELLAILQYNDTMLRTQQYGDSSYQAWRRLSELVSTVYAAGLHLENDSAENLPFFLRQWRRRCFVAAFAQDKMIASFVGRPPLMNGRFCTPTAPLDLSNTVLVAGGDALEKAISELDSAGWNREGMLHAVTPLRLRYQLATIREETLEVVLGTHEQHNLIQKSEDIQAKSRAIWAAAPNSLRYDRCPTDTPPHALLTVTYFYLDYLYTCFLLYRAVVKGTNTGQADLCDVSRRVLAIVIQVNSFRTPMIDLGRHFSWIVLSYGVPSASVLLLELLRQACEPGPHAVSLPRAELIRNLSVFISFLSWVAVPGHGNYNTCKQAEKKLAKILDQILDPQPVQQHVVDDCTSGLDDFLSWSNYNTIWDFSTEYIPVDESFTS</sequence>
<dbReference type="Proteomes" id="UP001147695">
    <property type="component" value="Unassembled WGS sequence"/>
</dbReference>
<dbReference type="GO" id="GO:0008270">
    <property type="term" value="F:zinc ion binding"/>
    <property type="evidence" value="ECO:0007669"/>
    <property type="project" value="InterPro"/>
</dbReference>
<reference evidence="7" key="1">
    <citation type="submission" date="2022-12" db="EMBL/GenBank/DDBJ databases">
        <authorList>
            <person name="Petersen C."/>
        </authorList>
    </citation>
    <scope>NUCLEOTIDE SEQUENCE</scope>
    <source>
        <strain evidence="7">IBT 35673</strain>
    </source>
</reference>
<dbReference type="InterPro" id="IPR000182">
    <property type="entry name" value="GNAT_dom"/>
</dbReference>
<dbReference type="GO" id="GO:0005634">
    <property type="term" value="C:nucleus"/>
    <property type="evidence" value="ECO:0007669"/>
    <property type="project" value="UniProtKB-SubCell"/>
</dbReference>
<evidence type="ECO:0000313" key="7">
    <source>
        <dbReference type="EMBL" id="KAJ5338327.1"/>
    </source>
</evidence>
<dbReference type="InterPro" id="IPR016181">
    <property type="entry name" value="Acyl_CoA_acyltransferase"/>
</dbReference>
<dbReference type="Pfam" id="PF00583">
    <property type="entry name" value="Acetyltransf_1"/>
    <property type="match status" value="1"/>
</dbReference>
<dbReference type="Gene3D" id="3.40.630.30">
    <property type="match status" value="1"/>
</dbReference>
<evidence type="ECO:0000256" key="4">
    <source>
        <dbReference type="ARBA" id="ARBA00023242"/>
    </source>
</evidence>
<dbReference type="InterPro" id="IPR007219">
    <property type="entry name" value="XnlR_reg_dom"/>
</dbReference>
<evidence type="ECO:0000313" key="8">
    <source>
        <dbReference type="Proteomes" id="UP001147695"/>
    </source>
</evidence>
<feature type="domain" description="N-acetyltransferase" evidence="5">
    <location>
        <begin position="96"/>
        <end position="171"/>
    </location>
</feature>
<keyword evidence="4" id="KW-0539">Nucleus</keyword>
<evidence type="ECO:0000256" key="1">
    <source>
        <dbReference type="ARBA" id="ARBA00004123"/>
    </source>
</evidence>
<keyword evidence="3" id="KW-0804">Transcription</keyword>
<dbReference type="CDD" id="cd12148">
    <property type="entry name" value="fungal_TF_MHR"/>
    <property type="match status" value="1"/>
</dbReference>
<dbReference type="AlphaFoldDB" id="A0A9W9QHW8"/>
<evidence type="ECO:0000256" key="2">
    <source>
        <dbReference type="ARBA" id="ARBA00023015"/>
    </source>
</evidence>
<accession>A0A9W9QHW8</accession>
<evidence type="ECO:0000259" key="6">
    <source>
        <dbReference type="Pfam" id="PF04082"/>
    </source>
</evidence>
<evidence type="ECO:0000259" key="5">
    <source>
        <dbReference type="Pfam" id="PF00583"/>
    </source>
</evidence>
<dbReference type="PANTHER" id="PTHR31001:SF61">
    <property type="entry name" value="ZN(II)2CYS6 TRANSCRIPTION FACTOR (EUROFUNG)"/>
    <property type="match status" value="1"/>
</dbReference>
<gene>
    <name evidence="7" type="ORF">N7452_005055</name>
</gene>
<dbReference type="GO" id="GO:0003677">
    <property type="term" value="F:DNA binding"/>
    <property type="evidence" value="ECO:0007669"/>
    <property type="project" value="InterPro"/>
</dbReference>
<organism evidence="7 8">
    <name type="scientific">Penicillium brevicompactum</name>
    <dbReference type="NCBI Taxonomy" id="5074"/>
    <lineage>
        <taxon>Eukaryota</taxon>
        <taxon>Fungi</taxon>
        <taxon>Dikarya</taxon>
        <taxon>Ascomycota</taxon>
        <taxon>Pezizomycotina</taxon>
        <taxon>Eurotiomycetes</taxon>
        <taxon>Eurotiomycetidae</taxon>
        <taxon>Eurotiales</taxon>
        <taxon>Aspergillaceae</taxon>
        <taxon>Penicillium</taxon>
    </lineage>
</organism>
<dbReference type="GO" id="GO:0016747">
    <property type="term" value="F:acyltransferase activity, transferring groups other than amino-acyl groups"/>
    <property type="evidence" value="ECO:0007669"/>
    <property type="project" value="InterPro"/>
</dbReference>
<comment type="subcellular location">
    <subcellularLocation>
        <location evidence="1">Nucleus</location>
    </subcellularLocation>
</comment>
<name>A0A9W9QHW8_PENBR</name>
<dbReference type="PANTHER" id="PTHR31001">
    <property type="entry name" value="UNCHARACTERIZED TRANSCRIPTIONAL REGULATORY PROTEIN"/>
    <property type="match status" value="1"/>
</dbReference>
<feature type="domain" description="Xylanolytic transcriptional activator regulatory" evidence="6">
    <location>
        <begin position="430"/>
        <end position="494"/>
    </location>
</feature>
<keyword evidence="2" id="KW-0805">Transcription regulation</keyword>
<dbReference type="Pfam" id="PF04082">
    <property type="entry name" value="Fungal_trans"/>
    <property type="match status" value="1"/>
</dbReference>
<comment type="caution">
    <text evidence="7">The sequence shown here is derived from an EMBL/GenBank/DDBJ whole genome shotgun (WGS) entry which is preliminary data.</text>
</comment>
<dbReference type="SUPFAM" id="SSF55729">
    <property type="entry name" value="Acyl-CoA N-acyltransferases (Nat)"/>
    <property type="match status" value="1"/>
</dbReference>
<protein>
    <submittedName>
        <fullName evidence="7">Acyl-CoA N-acyltransferase</fullName>
    </submittedName>
</protein>
<dbReference type="CDD" id="cd04301">
    <property type="entry name" value="NAT_SF"/>
    <property type="match status" value="1"/>
</dbReference>
<reference evidence="7" key="2">
    <citation type="journal article" date="2023" name="IMA Fungus">
        <title>Comparative genomic study of the Penicillium genus elucidates a diverse pangenome and 15 lateral gene transfer events.</title>
        <authorList>
            <person name="Petersen C."/>
            <person name="Sorensen T."/>
            <person name="Nielsen M.R."/>
            <person name="Sondergaard T.E."/>
            <person name="Sorensen J.L."/>
            <person name="Fitzpatrick D.A."/>
            <person name="Frisvad J.C."/>
            <person name="Nielsen K.L."/>
        </authorList>
    </citation>
    <scope>NUCLEOTIDE SEQUENCE</scope>
    <source>
        <strain evidence="7">IBT 35673</strain>
    </source>
</reference>
<proteinExistence type="predicted"/>
<dbReference type="EMBL" id="JAPZBQ010000003">
    <property type="protein sequence ID" value="KAJ5338327.1"/>
    <property type="molecule type" value="Genomic_DNA"/>
</dbReference>
<dbReference type="GO" id="GO:0006351">
    <property type="term" value="P:DNA-templated transcription"/>
    <property type="evidence" value="ECO:0007669"/>
    <property type="project" value="InterPro"/>
</dbReference>
<dbReference type="InterPro" id="IPR050613">
    <property type="entry name" value="Sec_Metabolite_Reg"/>
</dbReference>